<evidence type="ECO:0000313" key="2">
    <source>
        <dbReference type="Proteomes" id="UP000308760"/>
    </source>
</evidence>
<dbReference type="EMBL" id="STGY01000044">
    <property type="protein sequence ID" value="THV41395.1"/>
    <property type="molecule type" value="Genomic_DNA"/>
</dbReference>
<protein>
    <recommendedName>
        <fullName evidence="3">DUF3168 domain-containing protein</fullName>
    </recommendedName>
</protein>
<dbReference type="Proteomes" id="UP000308760">
    <property type="component" value="Unassembled WGS sequence"/>
</dbReference>
<reference evidence="1 2" key="2">
    <citation type="submission" date="2019-05" db="EMBL/GenBank/DDBJ databases">
        <title>Glycomyces buryatensis sp. nov.</title>
        <authorList>
            <person name="Nikitina E."/>
        </authorList>
    </citation>
    <scope>NUCLEOTIDE SEQUENCE [LARGE SCALE GENOMIC DNA]</scope>
    <source>
        <strain evidence="1 2">18</strain>
    </source>
</reference>
<sequence>MSLQSASYQELKKAKAAVVACLDKAGIPWCSDPVWPDHRAVSVSLENDDDFRGILFYWTPPARGAAARAAYNAGDRGYPEVMGDIGSDSEAIEWIGRLLAEAGIVTEDYGDRMSPDTLYVVEVR</sequence>
<dbReference type="RefSeq" id="WP_136534665.1">
    <property type="nucleotide sequence ID" value="NZ_STGY01000044.1"/>
</dbReference>
<accession>A0A4S8QER1</accession>
<name>A0A4S8QER1_9ACTN</name>
<evidence type="ECO:0000313" key="1">
    <source>
        <dbReference type="EMBL" id="THV41395.1"/>
    </source>
</evidence>
<proteinExistence type="predicted"/>
<gene>
    <name evidence="1" type="ORF">FAB82_11380</name>
</gene>
<keyword evidence="2" id="KW-1185">Reference proteome</keyword>
<reference evidence="2" key="1">
    <citation type="submission" date="2019-04" db="EMBL/GenBank/DDBJ databases">
        <title>Nocardioides xinjiangensis sp. nov.</title>
        <authorList>
            <person name="Liu S."/>
        </authorList>
    </citation>
    <scope>NUCLEOTIDE SEQUENCE [LARGE SCALE GENOMIC DNA]</scope>
    <source>
        <strain evidence="2">18</strain>
    </source>
</reference>
<dbReference type="AlphaFoldDB" id="A0A4S8QER1"/>
<evidence type="ECO:0008006" key="3">
    <source>
        <dbReference type="Google" id="ProtNLM"/>
    </source>
</evidence>
<comment type="caution">
    <text evidence="1">The sequence shown here is derived from an EMBL/GenBank/DDBJ whole genome shotgun (WGS) entry which is preliminary data.</text>
</comment>
<organism evidence="1 2">
    <name type="scientific">Glycomyces buryatensis</name>
    <dbReference type="NCBI Taxonomy" id="2570927"/>
    <lineage>
        <taxon>Bacteria</taxon>
        <taxon>Bacillati</taxon>
        <taxon>Actinomycetota</taxon>
        <taxon>Actinomycetes</taxon>
        <taxon>Glycomycetales</taxon>
        <taxon>Glycomycetaceae</taxon>
        <taxon>Glycomyces</taxon>
    </lineage>
</organism>